<dbReference type="GO" id="GO:0016020">
    <property type="term" value="C:membrane"/>
    <property type="evidence" value="ECO:0007669"/>
    <property type="project" value="InterPro"/>
</dbReference>
<feature type="transmembrane region" description="Helical" evidence="4">
    <location>
        <begin position="27"/>
        <end position="47"/>
    </location>
</feature>
<dbReference type="GO" id="GO:0000155">
    <property type="term" value="F:phosphorelay sensor kinase activity"/>
    <property type="evidence" value="ECO:0007669"/>
    <property type="project" value="InterPro"/>
</dbReference>
<keyword evidence="4" id="KW-1133">Transmembrane helix</keyword>
<dbReference type="InterPro" id="IPR036890">
    <property type="entry name" value="HATPase_C_sf"/>
</dbReference>
<keyword evidence="1" id="KW-0808">Transferase</keyword>
<dbReference type="OrthoDB" id="5241784at2"/>
<evidence type="ECO:0000313" key="7">
    <source>
        <dbReference type="Proteomes" id="UP000280726"/>
    </source>
</evidence>
<evidence type="ECO:0000256" key="4">
    <source>
        <dbReference type="SAM" id="Phobius"/>
    </source>
</evidence>
<reference evidence="6 7" key="1">
    <citation type="submission" date="2018-11" db="EMBL/GenBank/DDBJ databases">
        <title>Sequencing the genomes of 1000 actinobacteria strains.</title>
        <authorList>
            <person name="Klenk H.-P."/>
        </authorList>
    </citation>
    <scope>NUCLEOTIDE SEQUENCE [LARGE SCALE GENOMIC DNA]</scope>
    <source>
        <strain evidence="6 7">DSM 14418</strain>
    </source>
</reference>
<evidence type="ECO:0000256" key="2">
    <source>
        <dbReference type="ARBA" id="ARBA00022777"/>
    </source>
</evidence>
<keyword evidence="2 6" id="KW-0418">Kinase</keyword>
<dbReference type="InterPro" id="IPR003594">
    <property type="entry name" value="HATPase_dom"/>
</dbReference>
<dbReference type="SUPFAM" id="SSF55874">
    <property type="entry name" value="ATPase domain of HSP90 chaperone/DNA topoisomerase II/histidine kinase"/>
    <property type="match status" value="1"/>
</dbReference>
<dbReference type="PANTHER" id="PTHR24421:SF63">
    <property type="entry name" value="SENSOR HISTIDINE KINASE DESK"/>
    <property type="match status" value="1"/>
</dbReference>
<dbReference type="InterPro" id="IPR050482">
    <property type="entry name" value="Sensor_HK_TwoCompSys"/>
</dbReference>
<organism evidence="6 7">
    <name type="scientific">Georgenia muralis</name>
    <dbReference type="NCBI Taxonomy" id="154117"/>
    <lineage>
        <taxon>Bacteria</taxon>
        <taxon>Bacillati</taxon>
        <taxon>Actinomycetota</taxon>
        <taxon>Actinomycetes</taxon>
        <taxon>Micrococcales</taxon>
        <taxon>Bogoriellaceae</taxon>
        <taxon>Georgenia</taxon>
    </lineage>
</organism>
<keyword evidence="4" id="KW-0472">Membrane</keyword>
<dbReference type="SUPFAM" id="SSF103473">
    <property type="entry name" value="MFS general substrate transporter"/>
    <property type="match status" value="1"/>
</dbReference>
<dbReference type="Pfam" id="PF02518">
    <property type="entry name" value="HATPase_c"/>
    <property type="match status" value="1"/>
</dbReference>
<dbReference type="AlphaFoldDB" id="A0A3N4Z8S6"/>
<sequence length="368" mass="39510">MRYVWLVYLGALFYQPLFNPTTDARDWLAVAVLIALFLPIYAATFRARGDRQTLILIAGLGALALAGSLVNSGASVFAIYAAAVASRLYPVRRAVYVVAALVGVLVLIFVISPVPMPWRLAALGPAVFFTPVVVATSIFDAERRRANRRLLRADEEIERLATIAERERIARDLHDLLGHTLSVIVLKSQLTARLVRVDPDRAAAEIDDVEKISREALDEVRAAVAGYRARGLGAELDGARVALQAAGVDVDIRADRTELRPEQESALAMALREAVTNVVRHADARRATVTITTAGTDVRLEVSDDGRGYAGEAGSGLTGMRERIAAVGGRVVLGDPQGGDERPGTVVQVTVPHAGATDEHRTGQEGGR</sequence>
<keyword evidence="7" id="KW-1185">Reference proteome</keyword>
<protein>
    <submittedName>
        <fullName evidence="6">Two-component system sensor histidine kinase DesK</fullName>
    </submittedName>
</protein>
<dbReference type="InterPro" id="IPR036259">
    <property type="entry name" value="MFS_trans_sf"/>
</dbReference>
<dbReference type="GO" id="GO:0046983">
    <property type="term" value="F:protein dimerization activity"/>
    <property type="evidence" value="ECO:0007669"/>
    <property type="project" value="InterPro"/>
</dbReference>
<dbReference type="RefSeq" id="WP_123918435.1">
    <property type="nucleotide sequence ID" value="NZ_RKRA01000001.1"/>
</dbReference>
<evidence type="ECO:0000259" key="5">
    <source>
        <dbReference type="SMART" id="SM00387"/>
    </source>
</evidence>
<feature type="transmembrane region" description="Helical" evidence="4">
    <location>
        <begin position="53"/>
        <end position="82"/>
    </location>
</feature>
<evidence type="ECO:0000313" key="6">
    <source>
        <dbReference type="EMBL" id="RPF28306.1"/>
    </source>
</evidence>
<feature type="transmembrane region" description="Helical" evidence="4">
    <location>
        <begin position="120"/>
        <end position="139"/>
    </location>
</feature>
<keyword evidence="3" id="KW-0902">Two-component regulatory system</keyword>
<gene>
    <name evidence="6" type="ORF">EDD32_2829</name>
</gene>
<dbReference type="SMART" id="SM00387">
    <property type="entry name" value="HATPase_c"/>
    <property type="match status" value="1"/>
</dbReference>
<name>A0A3N4Z8S6_9MICO</name>
<dbReference type="PANTHER" id="PTHR24421">
    <property type="entry name" value="NITRATE/NITRITE SENSOR PROTEIN NARX-RELATED"/>
    <property type="match status" value="1"/>
</dbReference>
<dbReference type="Pfam" id="PF07730">
    <property type="entry name" value="HisKA_3"/>
    <property type="match status" value="1"/>
</dbReference>
<dbReference type="Gene3D" id="3.30.565.10">
    <property type="entry name" value="Histidine kinase-like ATPase, C-terminal domain"/>
    <property type="match status" value="1"/>
</dbReference>
<dbReference type="InterPro" id="IPR011712">
    <property type="entry name" value="Sig_transdc_His_kin_sub3_dim/P"/>
</dbReference>
<keyword evidence="4" id="KW-0812">Transmembrane</keyword>
<evidence type="ECO:0000256" key="3">
    <source>
        <dbReference type="ARBA" id="ARBA00023012"/>
    </source>
</evidence>
<accession>A0A3N4Z8S6</accession>
<dbReference type="EMBL" id="RKRA01000001">
    <property type="protein sequence ID" value="RPF28306.1"/>
    <property type="molecule type" value="Genomic_DNA"/>
</dbReference>
<feature type="domain" description="Histidine kinase/HSP90-like ATPase" evidence="5">
    <location>
        <begin position="262"/>
        <end position="355"/>
    </location>
</feature>
<evidence type="ECO:0000256" key="1">
    <source>
        <dbReference type="ARBA" id="ARBA00022679"/>
    </source>
</evidence>
<feature type="transmembrane region" description="Helical" evidence="4">
    <location>
        <begin position="94"/>
        <end position="114"/>
    </location>
</feature>
<proteinExistence type="predicted"/>
<comment type="caution">
    <text evidence="6">The sequence shown here is derived from an EMBL/GenBank/DDBJ whole genome shotgun (WGS) entry which is preliminary data.</text>
</comment>
<dbReference type="CDD" id="cd16917">
    <property type="entry name" value="HATPase_UhpB-NarQ-NarX-like"/>
    <property type="match status" value="1"/>
</dbReference>
<dbReference type="Gene3D" id="1.20.5.1930">
    <property type="match status" value="1"/>
</dbReference>
<dbReference type="Proteomes" id="UP000280726">
    <property type="component" value="Unassembled WGS sequence"/>
</dbReference>